<dbReference type="Proteomes" id="UP000887458">
    <property type="component" value="Unassembled WGS sequence"/>
</dbReference>
<reference evidence="1 2" key="2">
    <citation type="journal article" date="2022" name="Mol. Biol. Evol.">
        <title>Comparative Genomics Reveals Insights into the Divergent Evolution of Astigmatic Mites and Household Pest Adaptations.</title>
        <authorList>
            <person name="Xiong Q."/>
            <person name="Wan A.T."/>
            <person name="Liu X."/>
            <person name="Fung C.S."/>
            <person name="Xiao X."/>
            <person name="Malainual N."/>
            <person name="Hou J."/>
            <person name="Wang L."/>
            <person name="Wang M."/>
            <person name="Yang K.Y."/>
            <person name="Cui Y."/>
            <person name="Leung E.L."/>
            <person name="Nong W."/>
            <person name="Shin S.K."/>
            <person name="Au S.W."/>
            <person name="Jeong K.Y."/>
            <person name="Chew F.T."/>
            <person name="Hui J.H."/>
            <person name="Leung T.F."/>
            <person name="Tungtrongchitr A."/>
            <person name="Zhong N."/>
            <person name="Liu Z."/>
            <person name="Tsui S.K."/>
        </authorList>
    </citation>
    <scope>NUCLEOTIDE SEQUENCE [LARGE SCALE GENOMIC DNA]</scope>
    <source>
        <strain evidence="1">Derp</strain>
    </source>
</reference>
<name>A0ABQ8J525_DERPT</name>
<keyword evidence="2" id="KW-1185">Reference proteome</keyword>
<organism evidence="1 2">
    <name type="scientific">Dermatophagoides pteronyssinus</name>
    <name type="common">European house dust mite</name>
    <dbReference type="NCBI Taxonomy" id="6956"/>
    <lineage>
        <taxon>Eukaryota</taxon>
        <taxon>Metazoa</taxon>
        <taxon>Ecdysozoa</taxon>
        <taxon>Arthropoda</taxon>
        <taxon>Chelicerata</taxon>
        <taxon>Arachnida</taxon>
        <taxon>Acari</taxon>
        <taxon>Acariformes</taxon>
        <taxon>Sarcoptiformes</taxon>
        <taxon>Astigmata</taxon>
        <taxon>Psoroptidia</taxon>
        <taxon>Analgoidea</taxon>
        <taxon>Pyroglyphidae</taxon>
        <taxon>Dermatophagoidinae</taxon>
        <taxon>Dermatophagoides</taxon>
    </lineage>
</organism>
<accession>A0ABQ8J525</accession>
<comment type="caution">
    <text evidence="1">The sequence shown here is derived from an EMBL/GenBank/DDBJ whole genome shotgun (WGS) entry which is preliminary data.</text>
</comment>
<sequence length="68" mass="7877">MKFSTTHSNGSRLSNINLSTLLATVVNCIKKCPYCLYRFETGHVKRHCGHVINLFKSKKKPYNPLFYQ</sequence>
<protein>
    <submittedName>
        <fullName evidence="1">Uncharacterized protein</fullName>
    </submittedName>
</protein>
<reference evidence="1 2" key="1">
    <citation type="journal article" date="2018" name="J. Allergy Clin. Immunol.">
        <title>High-quality assembly of Dermatophagoides pteronyssinus genome and transcriptome reveals a wide range of novel allergens.</title>
        <authorList>
            <person name="Liu X.Y."/>
            <person name="Yang K.Y."/>
            <person name="Wang M.Q."/>
            <person name="Kwok J.S."/>
            <person name="Zeng X."/>
            <person name="Yang Z."/>
            <person name="Xiao X.J."/>
            <person name="Lau C.P."/>
            <person name="Li Y."/>
            <person name="Huang Z.M."/>
            <person name="Ba J.G."/>
            <person name="Yim A.K."/>
            <person name="Ouyang C.Y."/>
            <person name="Ngai S.M."/>
            <person name="Chan T.F."/>
            <person name="Leung E.L."/>
            <person name="Liu L."/>
            <person name="Liu Z.G."/>
            <person name="Tsui S.K."/>
        </authorList>
    </citation>
    <scope>NUCLEOTIDE SEQUENCE [LARGE SCALE GENOMIC DNA]</scope>
    <source>
        <strain evidence="1">Derp</strain>
    </source>
</reference>
<evidence type="ECO:0000313" key="1">
    <source>
        <dbReference type="EMBL" id="KAH9417595.1"/>
    </source>
</evidence>
<evidence type="ECO:0000313" key="2">
    <source>
        <dbReference type="Proteomes" id="UP000887458"/>
    </source>
</evidence>
<proteinExistence type="predicted"/>
<dbReference type="EMBL" id="NJHN03000075">
    <property type="protein sequence ID" value="KAH9417595.1"/>
    <property type="molecule type" value="Genomic_DNA"/>
</dbReference>
<gene>
    <name evidence="1" type="ORF">DERP_010409</name>
</gene>